<evidence type="ECO:0000313" key="2">
    <source>
        <dbReference type="Proteomes" id="UP000748531"/>
    </source>
</evidence>
<sequence length="309" mass="34323">MDTRSCLFSCLYSAEDSLTPAPSSLLQEKRNLFNPFLTLNYLRRREDSCSSLTLKCENTTTIVYGITDDIYPSNTLSLFACVQRTESGDECLRSRIDWASLTELFTFSIQCDDISANLTDDIYNKEDVPLLREEDNSCETFVLAGLMGVFMERAISCTKGNVEGPIQIKPPLLFLDLCLKHTSYNSSTACIIPIPESFETVILYVWKCSRPYPTVVHILSTKIVSLGLFTLAVLSRQGAVIRLRLDEHVSTCRLLVLAKPTADSGLLSGCGSPQRVTFLCGSLFKPRSCFLLSTIPRSASFTVVLTSPE</sequence>
<comment type="caution">
    <text evidence="1">The sequence shown here is derived from an EMBL/GenBank/DDBJ whole genome shotgun (WGS) entry which is preliminary data.</text>
</comment>
<proteinExistence type="predicted"/>
<organism evidence="1 2">
    <name type="scientific">Paragonimus heterotremus</name>
    <dbReference type="NCBI Taxonomy" id="100268"/>
    <lineage>
        <taxon>Eukaryota</taxon>
        <taxon>Metazoa</taxon>
        <taxon>Spiralia</taxon>
        <taxon>Lophotrochozoa</taxon>
        <taxon>Platyhelminthes</taxon>
        <taxon>Trematoda</taxon>
        <taxon>Digenea</taxon>
        <taxon>Plagiorchiida</taxon>
        <taxon>Troglotremata</taxon>
        <taxon>Troglotrematidae</taxon>
        <taxon>Paragonimus</taxon>
    </lineage>
</organism>
<reference evidence="1" key="1">
    <citation type="submission" date="2019-05" db="EMBL/GenBank/DDBJ databases">
        <title>Annotation for the trematode Paragonimus heterotremus.</title>
        <authorList>
            <person name="Choi Y.-J."/>
        </authorList>
    </citation>
    <scope>NUCLEOTIDE SEQUENCE</scope>
    <source>
        <strain evidence="1">LC</strain>
    </source>
</reference>
<dbReference type="OrthoDB" id="6277239at2759"/>
<protein>
    <submittedName>
        <fullName evidence="1">Uncharacterized protein</fullName>
    </submittedName>
</protein>
<name>A0A8J4SWX2_9TREM</name>
<dbReference type="Proteomes" id="UP000748531">
    <property type="component" value="Unassembled WGS sequence"/>
</dbReference>
<dbReference type="AlphaFoldDB" id="A0A8J4SWX2"/>
<keyword evidence="2" id="KW-1185">Reference proteome</keyword>
<accession>A0A8J4SWX2</accession>
<gene>
    <name evidence="1" type="ORF">PHET_07712</name>
</gene>
<evidence type="ECO:0000313" key="1">
    <source>
        <dbReference type="EMBL" id="KAF5398630.1"/>
    </source>
</evidence>
<dbReference type="EMBL" id="LUCH01004799">
    <property type="protein sequence ID" value="KAF5398630.1"/>
    <property type="molecule type" value="Genomic_DNA"/>
</dbReference>